<evidence type="ECO:0000313" key="1">
    <source>
        <dbReference type="Proteomes" id="UP000887565"/>
    </source>
</evidence>
<dbReference type="AlphaFoldDB" id="A0A915ISL6"/>
<sequence>MAFTIQELHDELTVKTSRVVGNGNNISYTFTEKMQTVLSIIELLLFSLNFEFKHFRVPEFKEFPLRSARKI</sequence>
<name>A0A915ISL6_ROMCU</name>
<organism evidence="1 2">
    <name type="scientific">Romanomermis culicivorax</name>
    <name type="common">Nematode worm</name>
    <dbReference type="NCBI Taxonomy" id="13658"/>
    <lineage>
        <taxon>Eukaryota</taxon>
        <taxon>Metazoa</taxon>
        <taxon>Ecdysozoa</taxon>
        <taxon>Nematoda</taxon>
        <taxon>Enoplea</taxon>
        <taxon>Dorylaimia</taxon>
        <taxon>Mermithida</taxon>
        <taxon>Mermithoidea</taxon>
        <taxon>Mermithidae</taxon>
        <taxon>Romanomermis</taxon>
    </lineage>
</organism>
<accession>A0A915ISL6</accession>
<reference evidence="2" key="1">
    <citation type="submission" date="2022-11" db="UniProtKB">
        <authorList>
            <consortium name="WormBaseParasite"/>
        </authorList>
    </citation>
    <scope>IDENTIFICATION</scope>
</reference>
<evidence type="ECO:0000313" key="2">
    <source>
        <dbReference type="WBParaSite" id="nRc.2.0.1.t16865-RA"/>
    </source>
</evidence>
<protein>
    <submittedName>
        <fullName evidence="2">Uncharacterized protein</fullName>
    </submittedName>
</protein>
<keyword evidence="1" id="KW-1185">Reference proteome</keyword>
<dbReference type="Proteomes" id="UP000887565">
    <property type="component" value="Unplaced"/>
</dbReference>
<proteinExistence type="predicted"/>
<dbReference type="WBParaSite" id="nRc.2.0.1.t16865-RA">
    <property type="protein sequence ID" value="nRc.2.0.1.t16865-RA"/>
    <property type="gene ID" value="nRc.2.0.1.g16865"/>
</dbReference>